<sequence>MKLILLLIVVHLYGMAKGLMQGSENLIAGKTIEAPNVGRINDFKHLLDSVNEERLDGFGHYFIANNLDETLNQSRNLHPITPLVFDTPSTLNHNRNIASFGDFELGDFLSIKGSLPDNLGPENLHSNQNGVSDYQSPQNSIYRPGIGNSHANKKRLPSDLEVEKLVEHGAFPTSKKYRSSDILPGQVATTGTNDQVHQAFDLVRQKSDLYHQFYQSPLLVHSDQPGSSGSHLNRAGYAQTEFYPIINQQEPLVKSSWIKNASNKFPVSITEVEQVFPDSQGYVANDNGPISEAESWLSNFPFPLNDFYALPNQYPGHLTQADAENYGEPFSEAESRLSNFPYSYNGFDTLHNQHPGNFFHGNAENYEEPFYKAESVPSKFPSPFHDSGTLPNQRPGYLSQANAKSNIRDFSKAESRLLNSPSPFHNIDTLLLNQRPGSPSQFNAKNNNKHFCEAESWLSNFSFPYNDLYTPLYQHGNCQAHSTIYPINIEIPGISAGNIQPAYFDARAPISPPRSQIIAAENDLIDHSSNILLNGITKENQPSNSAENLKDFLDSSDRSLKQISNSEKDIKNQTKLKVKELKGKKRLKNTKYTNIELAHPSIVDSFTSAPVPNDVFHEKIQTPVETLNSLEEMKENFFGVIPIGGSIDYKLNLYHTLGQNGSLFIEEIKKLLSAPAFSYTLLRATMMNFNKIKHILKDKPKDLSPIKLESPISKDYFQHFDIGDFRLKSEVKANEIIDFVQEALKQNSLPEKITLDEYIVSIFDKAGLKKLEKNLKFENPTENAGGEAMVESNDAFRSIIALHKRMFFSDKNSLKPIVSISINERLNKKVLNEISVQLGLKRLKSLGLENKLNFLGELKKDFDGKMKKTAKLDLDWCESAIRIVSAVSSRIILISRVFSPFDKVEINSLKENLTNFIESAKDFFFDFYKFLTDPEHKFEGPINLLDQDELEMSHKIYQKSKNFMFEHSCTTKIFFNWITSNIQKEDLNERKKLKQSKLVNNFLTNCILIDFVETYKYPLENYLFL</sequence>
<proteinExistence type="predicted"/>
<feature type="region of interest" description="Disordered" evidence="1">
    <location>
        <begin position="119"/>
        <end position="153"/>
    </location>
</feature>
<protein>
    <submittedName>
        <fullName evidence="3">Expressed protein</fullName>
    </submittedName>
</protein>
<feature type="chain" id="PRO_5043583591" evidence="2">
    <location>
        <begin position="19"/>
        <end position="1025"/>
    </location>
</feature>
<accession>A0AAV0AZ90</accession>
<name>A0AAV0AZ90_PHAPC</name>
<feature type="compositionally biased region" description="Polar residues" evidence="1">
    <location>
        <begin position="124"/>
        <end position="141"/>
    </location>
</feature>
<evidence type="ECO:0000313" key="4">
    <source>
        <dbReference type="Proteomes" id="UP001153365"/>
    </source>
</evidence>
<evidence type="ECO:0000313" key="3">
    <source>
        <dbReference type="EMBL" id="CAH7674954.1"/>
    </source>
</evidence>
<reference evidence="3" key="1">
    <citation type="submission" date="2022-06" db="EMBL/GenBank/DDBJ databases">
        <authorList>
            <consortium name="SYNGENTA / RWTH Aachen University"/>
        </authorList>
    </citation>
    <scope>NUCLEOTIDE SEQUENCE</scope>
</reference>
<evidence type="ECO:0000256" key="1">
    <source>
        <dbReference type="SAM" id="MobiDB-lite"/>
    </source>
</evidence>
<keyword evidence="4" id="KW-1185">Reference proteome</keyword>
<gene>
    <name evidence="3" type="ORF">PPACK8108_LOCUS9901</name>
</gene>
<comment type="caution">
    <text evidence="3">The sequence shown here is derived from an EMBL/GenBank/DDBJ whole genome shotgun (WGS) entry which is preliminary data.</text>
</comment>
<evidence type="ECO:0000256" key="2">
    <source>
        <dbReference type="SAM" id="SignalP"/>
    </source>
</evidence>
<dbReference type="AlphaFoldDB" id="A0AAV0AZ90"/>
<organism evidence="3 4">
    <name type="scientific">Phakopsora pachyrhizi</name>
    <name type="common">Asian soybean rust disease fungus</name>
    <dbReference type="NCBI Taxonomy" id="170000"/>
    <lineage>
        <taxon>Eukaryota</taxon>
        <taxon>Fungi</taxon>
        <taxon>Dikarya</taxon>
        <taxon>Basidiomycota</taxon>
        <taxon>Pucciniomycotina</taxon>
        <taxon>Pucciniomycetes</taxon>
        <taxon>Pucciniales</taxon>
        <taxon>Phakopsoraceae</taxon>
        <taxon>Phakopsora</taxon>
    </lineage>
</organism>
<dbReference type="EMBL" id="CALTRL010002187">
    <property type="protein sequence ID" value="CAH7674954.1"/>
    <property type="molecule type" value="Genomic_DNA"/>
</dbReference>
<keyword evidence="2" id="KW-0732">Signal</keyword>
<dbReference type="Proteomes" id="UP001153365">
    <property type="component" value="Unassembled WGS sequence"/>
</dbReference>
<feature type="signal peptide" evidence="2">
    <location>
        <begin position="1"/>
        <end position="18"/>
    </location>
</feature>